<comment type="caution">
    <text evidence="2">The sequence shown here is derived from an EMBL/GenBank/DDBJ whole genome shotgun (WGS) entry which is preliminary data.</text>
</comment>
<evidence type="ECO:0000313" key="3">
    <source>
        <dbReference type="Proteomes" id="UP001419268"/>
    </source>
</evidence>
<protein>
    <submittedName>
        <fullName evidence="2">Uncharacterized protein</fullName>
    </submittedName>
</protein>
<reference evidence="2 3" key="1">
    <citation type="submission" date="2024-01" db="EMBL/GenBank/DDBJ databases">
        <title>Genome assemblies of Stephania.</title>
        <authorList>
            <person name="Yang L."/>
        </authorList>
    </citation>
    <scope>NUCLEOTIDE SEQUENCE [LARGE SCALE GENOMIC DNA]</scope>
    <source>
        <strain evidence="2">JXDWG</strain>
        <tissue evidence="2">Leaf</tissue>
    </source>
</reference>
<evidence type="ECO:0000256" key="1">
    <source>
        <dbReference type="SAM" id="MobiDB-lite"/>
    </source>
</evidence>
<evidence type="ECO:0000313" key="2">
    <source>
        <dbReference type="EMBL" id="KAK9132566.1"/>
    </source>
</evidence>
<keyword evidence="3" id="KW-1185">Reference proteome</keyword>
<dbReference type="Proteomes" id="UP001419268">
    <property type="component" value="Unassembled WGS sequence"/>
</dbReference>
<dbReference type="EMBL" id="JBBNAG010000005">
    <property type="protein sequence ID" value="KAK9132566.1"/>
    <property type="molecule type" value="Genomic_DNA"/>
</dbReference>
<organism evidence="2 3">
    <name type="scientific">Stephania cephalantha</name>
    <dbReference type="NCBI Taxonomy" id="152367"/>
    <lineage>
        <taxon>Eukaryota</taxon>
        <taxon>Viridiplantae</taxon>
        <taxon>Streptophyta</taxon>
        <taxon>Embryophyta</taxon>
        <taxon>Tracheophyta</taxon>
        <taxon>Spermatophyta</taxon>
        <taxon>Magnoliopsida</taxon>
        <taxon>Ranunculales</taxon>
        <taxon>Menispermaceae</taxon>
        <taxon>Menispermoideae</taxon>
        <taxon>Cissampelideae</taxon>
        <taxon>Stephania</taxon>
    </lineage>
</organism>
<proteinExistence type="predicted"/>
<dbReference type="AlphaFoldDB" id="A0AAP0P9J5"/>
<gene>
    <name evidence="2" type="ORF">Scep_012094</name>
</gene>
<sequence>MAMTCLLCPVDGGELRRGRNVQALPRERLTRTTLSAVATNNPMSGRVNHSWKVAPT</sequence>
<accession>A0AAP0P9J5</accession>
<feature type="region of interest" description="Disordered" evidence="1">
    <location>
        <begin position="37"/>
        <end position="56"/>
    </location>
</feature>
<name>A0AAP0P9J5_9MAGN</name>